<gene>
    <name evidence="8" type="ORF">HMPREF0661_08835</name>
</gene>
<dbReference type="EMBL" id="JRNS01000433">
    <property type="protein sequence ID" value="KGF46125.1"/>
    <property type="molecule type" value="Genomic_DNA"/>
</dbReference>
<evidence type="ECO:0000256" key="4">
    <source>
        <dbReference type="ARBA" id="ARBA00023295"/>
    </source>
</evidence>
<evidence type="ECO:0000256" key="6">
    <source>
        <dbReference type="SAM" id="SignalP"/>
    </source>
</evidence>
<dbReference type="EC" id="3.2.1.22" evidence="5"/>
<dbReference type="GO" id="GO:0004557">
    <property type="term" value="F:alpha-galactosidase activity"/>
    <property type="evidence" value="ECO:0007669"/>
    <property type="project" value="UniProtKB-EC"/>
</dbReference>
<dbReference type="SUPFAM" id="SSF51011">
    <property type="entry name" value="Glycosyl hydrolase domain"/>
    <property type="match status" value="1"/>
</dbReference>
<keyword evidence="4 5" id="KW-0326">Glycosidase</keyword>
<dbReference type="Pfam" id="PF16499">
    <property type="entry name" value="Melibiase_2"/>
    <property type="match status" value="1"/>
</dbReference>
<sequence>MIEQLSKLRKSLLFIAAFLLTSLHTTATNRDSLALTPPMGFMTWNKYKEDINEQLIRQIADKMAADGYAEAGYKYIFIDDAWQGGRDRRNNIIPDPKKFPSGMKALADYVHSKGLLLGIYSDAAQLTCAGYTASYGFEEQDAKTFAEWGIDYLKYDYCHAPSDSAVAHKRYKTMADALQNSGHKIALGVCEWGQLNPEMWARQAGGSLWRVSFDVRDMWKDIVKQGGMGIIDIINITEPLYKYAGPGHWLDMDMLVVGLDGKGGPSSDLGGVGCTYTEYQTQMSMWCMFASPLAVSHDILNENAETRRILLNKEIIAINQDMLGEAAHRVDFPSACRVYLRNLSGNHQAIAIMNPSDTPQRVQLPLSILGNAKEYNFRDVWEHKTSQQRKAWQATLQPHETKVFTVTTR</sequence>
<reference evidence="8 9" key="1">
    <citation type="submission" date="2014-07" db="EMBL/GenBank/DDBJ databases">
        <authorList>
            <person name="McCorrison J."/>
            <person name="Sanka R."/>
            <person name="Torralba M."/>
            <person name="Gillis M."/>
            <person name="Haft D.H."/>
            <person name="Methe B."/>
            <person name="Sutton G."/>
            <person name="Nelson K.E."/>
        </authorList>
    </citation>
    <scope>NUCLEOTIDE SEQUENCE [LARGE SCALE GENOMIC DNA]</scope>
    <source>
        <strain evidence="8 9">DNF00666</strain>
    </source>
</reference>
<proteinExistence type="inferred from homology"/>
<comment type="caution">
    <text evidence="8">The sequence shown here is derived from an EMBL/GenBank/DDBJ whole genome shotgun (WGS) entry which is preliminary data.</text>
</comment>
<dbReference type="InterPro" id="IPR000111">
    <property type="entry name" value="Glyco_hydro_27/36_CS"/>
</dbReference>
<dbReference type="SUPFAM" id="SSF51445">
    <property type="entry name" value="(Trans)glycosidases"/>
    <property type="match status" value="1"/>
</dbReference>
<keyword evidence="2 6" id="KW-0732">Signal</keyword>
<dbReference type="RefSeq" id="WP_036865694.1">
    <property type="nucleotide sequence ID" value="NZ_JRNS01000433.1"/>
</dbReference>
<dbReference type="GO" id="GO:0005975">
    <property type="term" value="P:carbohydrate metabolic process"/>
    <property type="evidence" value="ECO:0007669"/>
    <property type="project" value="InterPro"/>
</dbReference>
<dbReference type="PRINTS" id="PR00740">
    <property type="entry name" value="GLHYDRLASE27"/>
</dbReference>
<feature type="chain" id="PRO_5001915335" description="Alpha-galactosidase" evidence="6">
    <location>
        <begin position="28"/>
        <end position="409"/>
    </location>
</feature>
<dbReference type="InterPro" id="IPR041233">
    <property type="entry name" value="Melibiase_C"/>
</dbReference>
<evidence type="ECO:0000313" key="8">
    <source>
        <dbReference type="EMBL" id="KGF46125.1"/>
    </source>
</evidence>
<dbReference type="CDD" id="cd14792">
    <property type="entry name" value="GH27"/>
    <property type="match status" value="1"/>
</dbReference>
<dbReference type="Gene3D" id="2.60.40.1180">
    <property type="entry name" value="Golgi alpha-mannosidase II"/>
    <property type="match status" value="1"/>
</dbReference>
<comment type="similarity">
    <text evidence="1 5">Belongs to the glycosyl hydrolase 27 family.</text>
</comment>
<name>A0A096AGV0_9BACT</name>
<dbReference type="Pfam" id="PF17801">
    <property type="entry name" value="Melibiase_C"/>
    <property type="match status" value="1"/>
</dbReference>
<feature type="signal peptide" evidence="6">
    <location>
        <begin position="1"/>
        <end position="27"/>
    </location>
</feature>
<dbReference type="PANTHER" id="PTHR11452">
    <property type="entry name" value="ALPHA-GALACTOSIDASE/ALPHA-N-ACETYLGALACTOSAMINIDASE"/>
    <property type="match status" value="1"/>
</dbReference>
<dbReference type="Proteomes" id="UP000029578">
    <property type="component" value="Unassembled WGS sequence"/>
</dbReference>
<dbReference type="AlphaFoldDB" id="A0A096AGV0"/>
<dbReference type="PROSITE" id="PS00512">
    <property type="entry name" value="ALPHA_GALACTOSIDASE"/>
    <property type="match status" value="1"/>
</dbReference>
<dbReference type="Gene3D" id="3.20.20.70">
    <property type="entry name" value="Aldolase class I"/>
    <property type="match status" value="1"/>
</dbReference>
<dbReference type="InterPro" id="IPR017853">
    <property type="entry name" value="GH"/>
</dbReference>
<keyword evidence="3 5" id="KW-0378">Hydrolase</keyword>
<protein>
    <recommendedName>
        <fullName evidence="5">Alpha-galactosidase</fullName>
        <ecNumber evidence="5">3.2.1.22</ecNumber>
    </recommendedName>
    <alternativeName>
        <fullName evidence="5">Melibiase</fullName>
    </alternativeName>
</protein>
<organism evidence="8 9">
    <name type="scientific">Prevotella melaninogenica DNF00666</name>
    <dbReference type="NCBI Taxonomy" id="1401073"/>
    <lineage>
        <taxon>Bacteria</taxon>
        <taxon>Pseudomonadati</taxon>
        <taxon>Bacteroidota</taxon>
        <taxon>Bacteroidia</taxon>
        <taxon>Bacteroidales</taxon>
        <taxon>Prevotellaceae</taxon>
        <taxon>Prevotella</taxon>
    </lineage>
</organism>
<feature type="domain" description="Alpha galactosidase C-terminal" evidence="7">
    <location>
        <begin position="336"/>
        <end position="405"/>
    </location>
</feature>
<evidence type="ECO:0000256" key="5">
    <source>
        <dbReference type="RuleBase" id="RU361168"/>
    </source>
</evidence>
<evidence type="ECO:0000256" key="3">
    <source>
        <dbReference type="ARBA" id="ARBA00022801"/>
    </source>
</evidence>
<comment type="catalytic activity">
    <reaction evidence="5">
        <text>Hydrolysis of terminal, non-reducing alpha-D-galactose residues in alpha-D-galactosides, including galactose oligosaccharides, galactomannans and galactolipids.</text>
        <dbReference type="EC" id="3.2.1.22"/>
    </reaction>
</comment>
<evidence type="ECO:0000259" key="7">
    <source>
        <dbReference type="Pfam" id="PF17801"/>
    </source>
</evidence>
<accession>A0A096AGV0</accession>
<dbReference type="InterPro" id="IPR002241">
    <property type="entry name" value="Glyco_hydro_27"/>
</dbReference>
<evidence type="ECO:0000313" key="9">
    <source>
        <dbReference type="Proteomes" id="UP000029578"/>
    </source>
</evidence>
<keyword evidence="5" id="KW-1015">Disulfide bond</keyword>
<dbReference type="FunFam" id="3.20.20.70:FF:000197">
    <property type="entry name" value="Alpha-galactosidase"/>
    <property type="match status" value="1"/>
</dbReference>
<dbReference type="InterPro" id="IPR013780">
    <property type="entry name" value="Glyco_hydro_b"/>
</dbReference>
<dbReference type="PANTHER" id="PTHR11452:SF75">
    <property type="entry name" value="ALPHA-GALACTOSIDASE MEL1"/>
    <property type="match status" value="1"/>
</dbReference>
<evidence type="ECO:0000256" key="1">
    <source>
        <dbReference type="ARBA" id="ARBA00009743"/>
    </source>
</evidence>
<dbReference type="InterPro" id="IPR013785">
    <property type="entry name" value="Aldolase_TIM"/>
</dbReference>
<evidence type="ECO:0000256" key="2">
    <source>
        <dbReference type="ARBA" id="ARBA00022729"/>
    </source>
</evidence>